<dbReference type="PROSITE" id="PS51352">
    <property type="entry name" value="THIOREDOXIN_2"/>
    <property type="match status" value="1"/>
</dbReference>
<dbReference type="PANTHER" id="PTHR45672">
    <property type="entry name" value="PROTEIN DISULFIDE-ISOMERASE C17H9.14C-RELATED"/>
    <property type="match status" value="1"/>
</dbReference>
<feature type="region of interest" description="Disordered" evidence="2">
    <location>
        <begin position="343"/>
        <end position="392"/>
    </location>
</feature>
<dbReference type="PANTHER" id="PTHR45672:SF11">
    <property type="entry name" value="PROTEIN DISULFIDE-ISOMERASE C17H9.14C"/>
    <property type="match status" value="1"/>
</dbReference>
<evidence type="ECO:0000256" key="2">
    <source>
        <dbReference type="SAM" id="MobiDB-lite"/>
    </source>
</evidence>
<accession>A0A5J4WVZ0</accession>
<dbReference type="InterPro" id="IPR017937">
    <property type="entry name" value="Thioredoxin_CS"/>
</dbReference>
<dbReference type="CDD" id="cd02961">
    <property type="entry name" value="PDI_a_family"/>
    <property type="match status" value="1"/>
</dbReference>
<dbReference type="EMBL" id="SNRW01000819">
    <property type="protein sequence ID" value="KAA6399110.1"/>
    <property type="molecule type" value="Genomic_DNA"/>
</dbReference>
<dbReference type="InterPro" id="IPR051063">
    <property type="entry name" value="PDI"/>
</dbReference>
<dbReference type="SUPFAM" id="SSF52833">
    <property type="entry name" value="Thioredoxin-like"/>
    <property type="match status" value="2"/>
</dbReference>
<dbReference type="Proteomes" id="UP000324800">
    <property type="component" value="Unassembled WGS sequence"/>
</dbReference>
<name>A0A5J4WVZ0_9EUKA</name>
<dbReference type="InterPro" id="IPR013766">
    <property type="entry name" value="Thioredoxin_domain"/>
</dbReference>
<evidence type="ECO:0000313" key="5">
    <source>
        <dbReference type="Proteomes" id="UP000324800"/>
    </source>
</evidence>
<comment type="caution">
    <text evidence="4">The sequence shown here is derived from an EMBL/GenBank/DDBJ whole genome shotgun (WGS) entry which is preliminary data.</text>
</comment>
<dbReference type="InterPro" id="IPR036249">
    <property type="entry name" value="Thioredoxin-like_sf"/>
</dbReference>
<evidence type="ECO:0000313" key="4">
    <source>
        <dbReference type="EMBL" id="KAA6399110.1"/>
    </source>
</evidence>
<dbReference type="AlphaFoldDB" id="A0A5J4WVZ0"/>
<dbReference type="GO" id="GO:0006457">
    <property type="term" value="P:protein folding"/>
    <property type="evidence" value="ECO:0007669"/>
    <property type="project" value="TreeGrafter"/>
</dbReference>
<evidence type="ECO:0000256" key="1">
    <source>
        <dbReference type="ARBA" id="ARBA00006347"/>
    </source>
</evidence>
<dbReference type="Gene3D" id="3.40.30.10">
    <property type="entry name" value="Glutaredoxin"/>
    <property type="match status" value="2"/>
</dbReference>
<gene>
    <name evidence="4" type="ORF">EZS28_005365</name>
</gene>
<dbReference type="PROSITE" id="PS00194">
    <property type="entry name" value="THIOREDOXIN_1"/>
    <property type="match status" value="1"/>
</dbReference>
<evidence type="ECO:0000259" key="3">
    <source>
        <dbReference type="PROSITE" id="PS51352"/>
    </source>
</evidence>
<dbReference type="GO" id="GO:0005783">
    <property type="term" value="C:endoplasmic reticulum"/>
    <property type="evidence" value="ECO:0007669"/>
    <property type="project" value="TreeGrafter"/>
</dbReference>
<dbReference type="Pfam" id="PF00085">
    <property type="entry name" value="Thioredoxin"/>
    <property type="match status" value="1"/>
</dbReference>
<sequence>MFHDVAKTFDAYNTNLTFGHVDCSKSPQICERLNVELFPHYLLFDRPNMDPVEHYDDLSSNALVQFLIQRYNIFVRKQPNFVNHLSYSNFTEYVMNPDQNVFVAFTANWCGYCAPLPDVFKQVSLSFREEDHIQFGLVDGGSNRSFADIYGVGGFPTIILFPAMNSIDDIYKQDSNRRLKIASMSPQEFSIWNKNKDQEQNELRKQMQQKDRERSYEEDKNRPKWQNREQRVTHKGGKDIIRYRFHRDYQTIVRWINARIGTLRKPLETQVDAYERDQAIFIRHNKQYNDSVTLDFKEQQNKLSEIKNQALQEIEWIDEDKTIKSFRRNILKYRQFILDEDNNRTEEKESSKNIIEEERLIDDEQEESDFSSESENEHKDDGDANTTNTTHNMKTRSQVFRHLSKRTVQMQHPYLANTFKTYLSNIEDAVKNVDHKNKHNSQKDQLEETETQAMNRVINNEINRVLSLIAESNHGAMNDLQRARLLVKLFALELLTGQDNISSK</sequence>
<feature type="domain" description="Thioredoxin" evidence="3">
    <location>
        <begin position="49"/>
        <end position="261"/>
    </location>
</feature>
<dbReference type="OrthoDB" id="10264505at2759"/>
<dbReference type="GO" id="GO:0003756">
    <property type="term" value="F:protein disulfide isomerase activity"/>
    <property type="evidence" value="ECO:0007669"/>
    <property type="project" value="TreeGrafter"/>
</dbReference>
<comment type="similarity">
    <text evidence="1">Belongs to the protein disulfide isomerase family.</text>
</comment>
<reference evidence="4 5" key="1">
    <citation type="submission" date="2019-03" db="EMBL/GenBank/DDBJ databases">
        <title>Single cell metagenomics reveals metabolic interactions within the superorganism composed of flagellate Streblomastix strix and complex community of Bacteroidetes bacteria on its surface.</title>
        <authorList>
            <person name="Treitli S.C."/>
            <person name="Kolisko M."/>
            <person name="Husnik F."/>
            <person name="Keeling P."/>
            <person name="Hampl V."/>
        </authorList>
    </citation>
    <scope>NUCLEOTIDE SEQUENCE [LARGE SCALE GENOMIC DNA]</scope>
    <source>
        <strain evidence="4">ST1C</strain>
    </source>
</reference>
<feature type="compositionally biased region" description="Basic and acidic residues" evidence="2">
    <location>
        <begin position="343"/>
        <end position="358"/>
    </location>
</feature>
<proteinExistence type="inferred from homology"/>
<feature type="compositionally biased region" description="Acidic residues" evidence="2">
    <location>
        <begin position="359"/>
        <end position="374"/>
    </location>
</feature>
<protein>
    <recommendedName>
        <fullName evidence="3">Thioredoxin domain-containing protein</fullName>
    </recommendedName>
</protein>
<organism evidence="4 5">
    <name type="scientific">Streblomastix strix</name>
    <dbReference type="NCBI Taxonomy" id="222440"/>
    <lineage>
        <taxon>Eukaryota</taxon>
        <taxon>Metamonada</taxon>
        <taxon>Preaxostyla</taxon>
        <taxon>Oxymonadida</taxon>
        <taxon>Streblomastigidae</taxon>
        <taxon>Streblomastix</taxon>
    </lineage>
</organism>
<feature type="region of interest" description="Disordered" evidence="2">
    <location>
        <begin position="206"/>
        <end position="231"/>
    </location>
</feature>